<dbReference type="Gene3D" id="1.10.30.10">
    <property type="entry name" value="High mobility group box domain"/>
    <property type="match status" value="1"/>
</dbReference>
<dbReference type="InterPro" id="IPR036910">
    <property type="entry name" value="HMG_box_dom_sf"/>
</dbReference>
<dbReference type="InterPro" id="IPR009071">
    <property type="entry name" value="HMG_box_dom"/>
</dbReference>
<dbReference type="CDD" id="cd00084">
    <property type="entry name" value="HMG-box_SF"/>
    <property type="match status" value="1"/>
</dbReference>
<keyword evidence="1" id="KW-0238">DNA-binding</keyword>
<feature type="domain" description="HMG box" evidence="3">
    <location>
        <begin position="227"/>
        <end position="293"/>
    </location>
</feature>
<dbReference type="AlphaFoldDB" id="A0A1F5LTC9"/>
<proteinExistence type="predicted"/>
<evidence type="ECO:0000313" key="5">
    <source>
        <dbReference type="Proteomes" id="UP000177622"/>
    </source>
</evidence>
<dbReference type="SUPFAM" id="SSF47095">
    <property type="entry name" value="HMG-box"/>
    <property type="match status" value="2"/>
</dbReference>
<sequence>MPWQSAARGALLRPLHFGASTRPNAMIGVQNQLRHLCLAANVRQARPQLQRIPAVLSLSQSKSFATDTSPKPKKTKAKTDNRKPAKSSSTKKKPLTEKQKEAKELRQHKDHIKQLKQTALEVPKGRLENYFFIALHEKINEIKGQYPNQRDAVKAAAEMLKPVPNEAKYRAQAEENKAANKASYEDWLNSHTPLQIKKANIARLSLTRLEGKPHSKRWTLIQDERLVRRPSSAYTFYCTEGLKSSDNQHMAVRERVSVIAGEWKAMSEAEKEPYHKLSIEDRARYEREHQEVYGTPAPPSKSKAAEASS</sequence>
<accession>A0A1F5LTC9</accession>
<organism evidence="4 5">
    <name type="scientific">Penicillium arizonense</name>
    <dbReference type="NCBI Taxonomy" id="1835702"/>
    <lineage>
        <taxon>Eukaryota</taxon>
        <taxon>Fungi</taxon>
        <taxon>Dikarya</taxon>
        <taxon>Ascomycota</taxon>
        <taxon>Pezizomycotina</taxon>
        <taxon>Eurotiomycetes</taxon>
        <taxon>Eurotiomycetidae</taxon>
        <taxon>Eurotiales</taxon>
        <taxon>Aspergillaceae</taxon>
        <taxon>Penicillium</taxon>
    </lineage>
</organism>
<feature type="compositionally biased region" description="Basic and acidic residues" evidence="2">
    <location>
        <begin position="94"/>
        <end position="107"/>
    </location>
</feature>
<dbReference type="GO" id="GO:0005634">
    <property type="term" value="C:nucleus"/>
    <property type="evidence" value="ECO:0007669"/>
    <property type="project" value="UniProtKB-UniRule"/>
</dbReference>
<evidence type="ECO:0000256" key="1">
    <source>
        <dbReference type="PROSITE-ProRule" id="PRU00267"/>
    </source>
</evidence>
<protein>
    <recommendedName>
        <fullName evidence="3">HMG box domain-containing protein</fullName>
    </recommendedName>
</protein>
<dbReference type="RefSeq" id="XP_022491843.1">
    <property type="nucleotide sequence ID" value="XM_022628362.1"/>
</dbReference>
<gene>
    <name evidence="4" type="ORF">PENARI_c003G05192</name>
</gene>
<feature type="compositionally biased region" description="Low complexity" evidence="2">
    <location>
        <begin position="300"/>
        <end position="309"/>
    </location>
</feature>
<feature type="compositionally biased region" description="Basic and acidic residues" evidence="2">
    <location>
        <begin position="269"/>
        <end position="291"/>
    </location>
</feature>
<comment type="caution">
    <text evidence="4">The sequence shown here is derived from an EMBL/GenBank/DDBJ whole genome shotgun (WGS) entry which is preliminary data.</text>
</comment>
<dbReference type="SMART" id="SM00398">
    <property type="entry name" value="HMG"/>
    <property type="match status" value="1"/>
</dbReference>
<feature type="DNA-binding region" description="HMG box" evidence="1">
    <location>
        <begin position="227"/>
        <end position="293"/>
    </location>
</feature>
<keyword evidence="1" id="KW-0539">Nucleus</keyword>
<dbReference type="GeneID" id="34573096"/>
<evidence type="ECO:0000256" key="2">
    <source>
        <dbReference type="SAM" id="MobiDB-lite"/>
    </source>
</evidence>
<keyword evidence="5" id="KW-1185">Reference proteome</keyword>
<evidence type="ECO:0000259" key="3">
    <source>
        <dbReference type="PROSITE" id="PS50118"/>
    </source>
</evidence>
<dbReference type="OrthoDB" id="1919336at2759"/>
<reference evidence="4 5" key="1">
    <citation type="journal article" date="2016" name="Sci. Rep.">
        <title>Penicillium arizonense, a new, genome sequenced fungal species, reveals a high chemical diversity in secreted metabolites.</title>
        <authorList>
            <person name="Grijseels S."/>
            <person name="Nielsen J.C."/>
            <person name="Randelovic M."/>
            <person name="Nielsen J."/>
            <person name="Nielsen K.F."/>
            <person name="Workman M."/>
            <person name="Frisvad J.C."/>
        </authorList>
    </citation>
    <scope>NUCLEOTIDE SEQUENCE [LARGE SCALE GENOMIC DNA]</scope>
    <source>
        <strain evidence="4 5">CBS 141311</strain>
    </source>
</reference>
<dbReference type="STRING" id="1835702.A0A1F5LTC9"/>
<dbReference type="GO" id="GO:0003677">
    <property type="term" value="F:DNA binding"/>
    <property type="evidence" value="ECO:0007669"/>
    <property type="project" value="UniProtKB-UniRule"/>
</dbReference>
<dbReference type="EMBL" id="LXJU01000003">
    <property type="protein sequence ID" value="OGE56415.1"/>
    <property type="molecule type" value="Genomic_DNA"/>
</dbReference>
<feature type="region of interest" description="Disordered" evidence="2">
    <location>
        <begin position="61"/>
        <end position="111"/>
    </location>
</feature>
<feature type="region of interest" description="Disordered" evidence="2">
    <location>
        <begin position="269"/>
        <end position="309"/>
    </location>
</feature>
<dbReference type="Pfam" id="PF00505">
    <property type="entry name" value="HMG_box"/>
    <property type="match status" value="1"/>
</dbReference>
<dbReference type="Proteomes" id="UP000177622">
    <property type="component" value="Unassembled WGS sequence"/>
</dbReference>
<name>A0A1F5LTC9_PENAI</name>
<dbReference type="PROSITE" id="PS50118">
    <property type="entry name" value="HMG_BOX_2"/>
    <property type="match status" value="1"/>
</dbReference>
<evidence type="ECO:0000313" key="4">
    <source>
        <dbReference type="EMBL" id="OGE56415.1"/>
    </source>
</evidence>